<dbReference type="PROSITE" id="PS50011">
    <property type="entry name" value="PROTEIN_KINASE_DOM"/>
    <property type="match status" value="1"/>
</dbReference>
<feature type="compositionally biased region" description="Low complexity" evidence="11">
    <location>
        <begin position="119"/>
        <end position="132"/>
    </location>
</feature>
<dbReference type="InterPro" id="IPR008271">
    <property type="entry name" value="Ser/Thr_kinase_AS"/>
</dbReference>
<feature type="domain" description="Protein kinase" evidence="12">
    <location>
        <begin position="292"/>
        <end position="623"/>
    </location>
</feature>
<protein>
    <submittedName>
        <fullName evidence="13">Yak1p</fullName>
    </submittedName>
</protein>
<dbReference type="CDD" id="cd14212">
    <property type="entry name" value="PKc_YAK1"/>
    <property type="match status" value="1"/>
</dbReference>
<evidence type="ECO:0000259" key="12">
    <source>
        <dbReference type="PROSITE" id="PS50011"/>
    </source>
</evidence>
<dbReference type="SUPFAM" id="SSF56112">
    <property type="entry name" value="Protein kinase-like (PK-like)"/>
    <property type="match status" value="1"/>
</dbReference>
<evidence type="ECO:0000256" key="10">
    <source>
        <dbReference type="PROSITE-ProRule" id="PRU10141"/>
    </source>
</evidence>
<evidence type="ECO:0000256" key="2">
    <source>
        <dbReference type="ARBA" id="ARBA00008867"/>
    </source>
</evidence>
<organism evidence="13 14">
    <name type="scientific">Malassezia vespertilionis</name>
    <dbReference type="NCBI Taxonomy" id="2020962"/>
    <lineage>
        <taxon>Eukaryota</taxon>
        <taxon>Fungi</taxon>
        <taxon>Dikarya</taxon>
        <taxon>Basidiomycota</taxon>
        <taxon>Ustilaginomycotina</taxon>
        <taxon>Malasseziomycetes</taxon>
        <taxon>Malasseziales</taxon>
        <taxon>Malasseziaceae</taxon>
        <taxon>Malassezia</taxon>
    </lineage>
</organism>
<dbReference type="Gene3D" id="1.10.510.10">
    <property type="entry name" value="Transferase(Phosphotransferase) domain 1"/>
    <property type="match status" value="1"/>
</dbReference>
<dbReference type="GO" id="GO:0004674">
    <property type="term" value="F:protein serine/threonine kinase activity"/>
    <property type="evidence" value="ECO:0007669"/>
    <property type="project" value="UniProtKB-KW"/>
</dbReference>
<dbReference type="GeneID" id="80902191"/>
<feature type="compositionally biased region" description="Basic and acidic residues" evidence="11">
    <location>
        <begin position="89"/>
        <end position="103"/>
    </location>
</feature>
<keyword evidence="9 10" id="KW-0067">ATP-binding</keyword>
<dbReference type="InterPro" id="IPR000719">
    <property type="entry name" value="Prot_kinase_dom"/>
</dbReference>
<dbReference type="InterPro" id="IPR050494">
    <property type="entry name" value="Ser_Thr_dual-spec_kinase"/>
</dbReference>
<dbReference type="PROSITE" id="PS00108">
    <property type="entry name" value="PROTEIN_KINASE_ST"/>
    <property type="match status" value="1"/>
</dbReference>
<sequence length="851" mass="94421">MATGARVRAANKANTTKGHAIQDDEHAHSASDGSDHDVYLSPLKRNSGAASKQATATGWRDPFIDTNTVDPGFDADVEGNDAEADAEDSISHDEAHLESDSPRRTASAHSDAATSPVFSTASVHASSSSSSDMSRDGSPTHLLSDHRSSFTTGTQPSRTPSISTATTTATTVAPSQIAAQIKRPGQPQFEGFWQVRSMDDLRPMLDCSAIVMKQRRADPEGGFVSPLKALTSYLHHTYHLVNPSFVYELAFNPRRVLTKPSKPVYNDGHDNEESDYILYVNDWLGTEDGYRYLILDVLGQGTFGQVVKCQNMATHEIVAVKVIKNKTAYFNQSMMEVTILETLNQHWDPHDEHNILRLQHTFTHAKHLCLVFELLSSNLYELIKQNSFRGLSTSLVRVFITQLLDALVVLKDARLIHCDLKPENILLRTLEAPSIKLVDFGSACHEQQTVYTYIQSRFYRSPEVLLGLSYNSSIDMWSLGCIAAELFLGLPLFPGTSEYNQISRIVDMLGLPPDFMLENGRQSREFFNVHLDAYGRPNYAPKPMDQYSREHRVHEQASKQYFPGRTLPEIIRLAPLSRRSGRAADTDKEMANRAALTDFVAGLLNLDPIQRWTPQQARLHPFITGETFTGPFRPPHMSDPRLYPELPHAEAQVPSTGVPNAQEDTYYEFYGDSSHAYHNRPDAMAVHTGAPPQTYSNSIPNPHPAQAYPHGYPQQEHDAWTWSTATPLASNTATYNPTFAPNTGHFSVVMEPFAPEQRGTPRSGTIRRNSALNGANLLPVHSTPTHGEGTPLANTTPHASRHGPLPEAPHAIDSPTDAYQDEAAAMYMPRYRSTSQHSASLLPVYVKQVPR</sequence>
<dbReference type="InterPro" id="IPR017441">
    <property type="entry name" value="Protein_kinase_ATP_BS"/>
</dbReference>
<reference evidence="13 14" key="1">
    <citation type="submission" date="2017-10" db="EMBL/GenBank/DDBJ databases">
        <title>A novel species of cold-tolerant Malassezia isolated from bats.</title>
        <authorList>
            <person name="Lorch J.M."/>
            <person name="Palmer J.M."/>
            <person name="Vanderwolf K.J."/>
            <person name="Schmidt K.Z."/>
            <person name="Verant M.L."/>
            <person name="Weller T.J."/>
            <person name="Blehert D.S."/>
        </authorList>
    </citation>
    <scope>NUCLEOTIDE SEQUENCE [LARGE SCALE GENOMIC DNA]</scope>
    <source>
        <strain evidence="13 14">NWHC:44797-103</strain>
    </source>
</reference>
<dbReference type="PANTHER" id="PTHR24058:SF17">
    <property type="entry name" value="HOMEODOMAIN INTERACTING PROTEIN KINASE, ISOFORM D"/>
    <property type="match status" value="1"/>
</dbReference>
<feature type="compositionally biased region" description="Basic and acidic residues" evidence="11">
    <location>
        <begin position="20"/>
        <end position="38"/>
    </location>
</feature>
<evidence type="ECO:0000256" key="7">
    <source>
        <dbReference type="ARBA" id="ARBA00022741"/>
    </source>
</evidence>
<dbReference type="Gene3D" id="3.30.200.20">
    <property type="entry name" value="Phosphorylase Kinase, domain 1"/>
    <property type="match status" value="1"/>
</dbReference>
<dbReference type="OrthoDB" id="9332038at2759"/>
<evidence type="ECO:0000313" key="14">
    <source>
        <dbReference type="Proteomes" id="UP000232875"/>
    </source>
</evidence>
<dbReference type="SMART" id="SM00220">
    <property type="entry name" value="S_TKc"/>
    <property type="match status" value="1"/>
</dbReference>
<keyword evidence="8" id="KW-0418">Kinase</keyword>
<feature type="region of interest" description="Disordered" evidence="11">
    <location>
        <begin position="779"/>
        <end position="814"/>
    </location>
</feature>
<comment type="subcellular location">
    <subcellularLocation>
        <location evidence="1">Cytoplasm</location>
    </subcellularLocation>
</comment>
<dbReference type="FunFam" id="1.10.510.10:FF:000380">
    <property type="entry name" value="Serine/threonine-protein kinase ppk15"/>
    <property type="match status" value="1"/>
</dbReference>
<dbReference type="Pfam" id="PF00069">
    <property type="entry name" value="Pkinase"/>
    <property type="match status" value="1"/>
</dbReference>
<dbReference type="STRING" id="2020962.A0A2N1JAC3"/>
<name>A0A2N1JAC3_9BASI</name>
<feature type="compositionally biased region" description="Acidic residues" evidence="11">
    <location>
        <begin position="73"/>
        <end position="88"/>
    </location>
</feature>
<dbReference type="PROSITE" id="PS00107">
    <property type="entry name" value="PROTEIN_KINASE_ATP"/>
    <property type="match status" value="1"/>
</dbReference>
<dbReference type="GO" id="GO:0005737">
    <property type="term" value="C:cytoplasm"/>
    <property type="evidence" value="ECO:0007669"/>
    <property type="project" value="UniProtKB-SubCell"/>
</dbReference>
<keyword evidence="6" id="KW-0808">Transferase</keyword>
<evidence type="ECO:0000256" key="4">
    <source>
        <dbReference type="ARBA" id="ARBA00022527"/>
    </source>
</evidence>
<dbReference type="GO" id="GO:0004713">
    <property type="term" value="F:protein tyrosine kinase activity"/>
    <property type="evidence" value="ECO:0007669"/>
    <property type="project" value="TreeGrafter"/>
</dbReference>
<gene>
    <name evidence="13" type="primary">YAK1</name>
    <name evidence="13" type="ORF">MVES_002533</name>
</gene>
<evidence type="ECO:0000256" key="3">
    <source>
        <dbReference type="ARBA" id="ARBA00022490"/>
    </source>
</evidence>
<dbReference type="EMBL" id="KZ454991">
    <property type="protein sequence ID" value="PKI83452.1"/>
    <property type="molecule type" value="Genomic_DNA"/>
</dbReference>
<proteinExistence type="inferred from homology"/>
<keyword evidence="7 10" id="KW-0547">Nucleotide-binding</keyword>
<evidence type="ECO:0000256" key="9">
    <source>
        <dbReference type="ARBA" id="ARBA00022840"/>
    </source>
</evidence>
<accession>A0A2N1JAC3</accession>
<comment type="similarity">
    <text evidence="2">Belongs to the protein kinase superfamily. CMGC Ser/Thr protein kinase family. MNB/DYRK subfamily.</text>
</comment>
<dbReference type="InterPro" id="IPR011009">
    <property type="entry name" value="Kinase-like_dom_sf"/>
</dbReference>
<keyword evidence="4" id="KW-0723">Serine/threonine-protein kinase</keyword>
<keyword evidence="5" id="KW-0597">Phosphoprotein</keyword>
<dbReference type="FunFam" id="3.30.200.20:FF:000087">
    <property type="entry name" value="Dual specificity tyrosine-phosphorylation-regulated kinase 1A"/>
    <property type="match status" value="1"/>
</dbReference>
<dbReference type="GO" id="GO:0005524">
    <property type="term" value="F:ATP binding"/>
    <property type="evidence" value="ECO:0007669"/>
    <property type="project" value="UniProtKB-UniRule"/>
</dbReference>
<dbReference type="GO" id="GO:0005634">
    <property type="term" value="C:nucleus"/>
    <property type="evidence" value="ECO:0007669"/>
    <property type="project" value="TreeGrafter"/>
</dbReference>
<feature type="compositionally biased region" description="Low complexity" evidence="11">
    <location>
        <begin position="156"/>
        <end position="168"/>
    </location>
</feature>
<evidence type="ECO:0000256" key="1">
    <source>
        <dbReference type="ARBA" id="ARBA00004496"/>
    </source>
</evidence>
<evidence type="ECO:0000256" key="11">
    <source>
        <dbReference type="SAM" id="MobiDB-lite"/>
    </source>
</evidence>
<evidence type="ECO:0000256" key="5">
    <source>
        <dbReference type="ARBA" id="ARBA00022553"/>
    </source>
</evidence>
<dbReference type="RefSeq" id="XP_056063482.1">
    <property type="nucleotide sequence ID" value="XM_056207507.1"/>
</dbReference>
<keyword evidence="3" id="KW-0963">Cytoplasm</keyword>
<evidence type="ECO:0000256" key="8">
    <source>
        <dbReference type="ARBA" id="ARBA00022777"/>
    </source>
</evidence>
<feature type="binding site" evidence="10">
    <location>
        <position position="321"/>
    </location>
    <ligand>
        <name>ATP</name>
        <dbReference type="ChEBI" id="CHEBI:30616"/>
    </ligand>
</feature>
<feature type="region of interest" description="Disordered" evidence="11">
    <location>
        <begin position="1"/>
        <end position="168"/>
    </location>
</feature>
<dbReference type="AlphaFoldDB" id="A0A2N1JAC3"/>
<evidence type="ECO:0000313" key="13">
    <source>
        <dbReference type="EMBL" id="PKI83452.1"/>
    </source>
</evidence>
<dbReference type="PANTHER" id="PTHR24058">
    <property type="entry name" value="DUAL SPECIFICITY PROTEIN KINASE"/>
    <property type="match status" value="1"/>
</dbReference>
<dbReference type="Proteomes" id="UP000232875">
    <property type="component" value="Unassembled WGS sequence"/>
</dbReference>
<keyword evidence="14" id="KW-1185">Reference proteome</keyword>
<evidence type="ECO:0000256" key="6">
    <source>
        <dbReference type="ARBA" id="ARBA00022679"/>
    </source>
</evidence>